<evidence type="ECO:0000313" key="2">
    <source>
        <dbReference type="EMBL" id="ADH97751.1"/>
    </source>
</evidence>
<proteinExistence type="predicted"/>
<dbReference type="OrthoDB" id="515428at2"/>
<reference evidence="2" key="1">
    <citation type="submission" date="2009-10" db="EMBL/GenBank/DDBJ databases">
        <title>Complete sequence of Bacillus selenitireducens MLS10.</title>
        <authorList>
            <consortium name="US DOE Joint Genome Institute"/>
            <person name="Lucas S."/>
            <person name="Copeland A."/>
            <person name="Lapidus A."/>
            <person name="Glavina del Rio T."/>
            <person name="Dalin E."/>
            <person name="Tice H."/>
            <person name="Bruce D."/>
            <person name="Goodwin L."/>
            <person name="Pitluck S."/>
            <person name="Sims D."/>
            <person name="Brettin T."/>
            <person name="Detter J.C."/>
            <person name="Han C."/>
            <person name="Larimer F."/>
            <person name="Land M."/>
            <person name="Hauser L."/>
            <person name="Kyrpides N."/>
            <person name="Ovchinnikova G."/>
            <person name="Stolz J."/>
        </authorList>
    </citation>
    <scope>NUCLEOTIDE SEQUENCE [LARGE SCALE GENOMIC DNA]</scope>
    <source>
        <strain evidence="2">MLS10</strain>
    </source>
</reference>
<dbReference type="SUPFAM" id="SSF46955">
    <property type="entry name" value="Putative DNA-binding domain"/>
    <property type="match status" value="1"/>
</dbReference>
<keyword evidence="3" id="KW-1185">Reference proteome</keyword>
<protein>
    <recommendedName>
        <fullName evidence="1">Helix-turn-helix domain-containing protein</fullName>
    </recommendedName>
</protein>
<gene>
    <name evidence="2" type="ordered locus">Bsel_0204</name>
</gene>
<organism evidence="2 3">
    <name type="scientific">Bacillus selenitireducens (strain ATCC 700615 / DSM 15326 / MLS10)</name>
    <dbReference type="NCBI Taxonomy" id="439292"/>
    <lineage>
        <taxon>Bacteria</taxon>
        <taxon>Bacillati</taxon>
        <taxon>Bacillota</taxon>
        <taxon>Bacilli</taxon>
        <taxon>Bacillales</taxon>
        <taxon>Bacillaceae</taxon>
        <taxon>Salisediminibacterium</taxon>
    </lineage>
</organism>
<dbReference type="InterPro" id="IPR009061">
    <property type="entry name" value="DNA-bd_dom_put_sf"/>
</dbReference>
<dbReference type="Pfam" id="PF12728">
    <property type="entry name" value="HTH_17"/>
    <property type="match status" value="1"/>
</dbReference>
<feature type="domain" description="Helix-turn-helix" evidence="1">
    <location>
        <begin position="47"/>
        <end position="93"/>
    </location>
</feature>
<evidence type="ECO:0000313" key="3">
    <source>
        <dbReference type="Proteomes" id="UP000000271"/>
    </source>
</evidence>
<dbReference type="Proteomes" id="UP000000271">
    <property type="component" value="Chromosome"/>
</dbReference>
<name>D6XVX8_BACIE</name>
<dbReference type="HOGENOM" id="CLU_1064188_0_0_9"/>
<accession>D6XVX8</accession>
<dbReference type="AlphaFoldDB" id="D6XVX8"/>
<dbReference type="InterPro" id="IPR041657">
    <property type="entry name" value="HTH_17"/>
</dbReference>
<sequence>MMNGVILMYSDQEKEILVDVENVVSRYFNLSDLVINNLPHQIENDDLYTLEEVAEILSMSIVTIRQYVRQGKLKAIKQWKNWMVPSNAIAKMIYERKNGKKLRENETMLVIVAGDLYEEDSSIRDYQIITAGDLLANINANSSVAIDDYIYTVMPNQKEHLIYIEATSNINNFFRRTGDIVFSDLSKVEAPLESFLPEEKKALSHIISNRDHLIVENPNEALLTIKELFGEPEDVYTVLKIYKALLEVAGEEFKGQKKGDV</sequence>
<dbReference type="KEGG" id="bse:Bsel_0204"/>
<evidence type="ECO:0000259" key="1">
    <source>
        <dbReference type="Pfam" id="PF12728"/>
    </source>
</evidence>
<dbReference type="EMBL" id="CP001791">
    <property type="protein sequence ID" value="ADH97751.1"/>
    <property type="molecule type" value="Genomic_DNA"/>
</dbReference>